<evidence type="ECO:0000313" key="3">
    <source>
        <dbReference type="EMBL" id="AWB10582.1"/>
    </source>
</evidence>
<dbReference type="PANTHER" id="PTHR35568:SF1">
    <property type="entry name" value="TRANSCRIPTIONAL REGULATOR DAUR"/>
    <property type="match status" value="1"/>
</dbReference>
<reference evidence="3 4" key="1">
    <citation type="submission" date="2017-04" db="EMBL/GenBank/DDBJ databases">
        <title>Genomic insights into metabolism of Thermodesulfobium acidiphilum.</title>
        <authorList>
            <person name="Toshchakov S.V."/>
            <person name="Frolov E.N."/>
            <person name="Kublanov I.V."/>
            <person name="Samarov N.I."/>
            <person name="Novikov A."/>
            <person name="Lebedinsky A.V."/>
            <person name="Bonch-Osmolovskaya E.A."/>
            <person name="Chernyh N.A."/>
        </authorList>
    </citation>
    <scope>NUCLEOTIDE SEQUENCE [LARGE SCALE GENOMIC DNA]</scope>
    <source>
        <strain evidence="3 4">3127-1</strain>
    </source>
</reference>
<dbReference type="InterPro" id="IPR039446">
    <property type="entry name" value="DauR-like"/>
</dbReference>
<evidence type="ECO:0000259" key="2">
    <source>
        <dbReference type="Pfam" id="PF13309"/>
    </source>
</evidence>
<dbReference type="OrthoDB" id="9796595at2"/>
<gene>
    <name evidence="3" type="ORF">TDSAC_1240</name>
</gene>
<name>A0A2R4W1J0_THEAF</name>
<dbReference type="Proteomes" id="UP000244792">
    <property type="component" value="Chromosome"/>
</dbReference>
<dbReference type="KEGG" id="taci:TDSAC_1240"/>
<dbReference type="InterPro" id="IPR039445">
    <property type="entry name" value="DauR-like_HTH"/>
</dbReference>
<dbReference type="InterPro" id="IPR013559">
    <property type="entry name" value="YheO"/>
</dbReference>
<dbReference type="EMBL" id="CP020921">
    <property type="protein sequence ID" value="AWB10582.1"/>
    <property type="molecule type" value="Genomic_DNA"/>
</dbReference>
<organism evidence="3 4">
    <name type="scientific">Thermodesulfobium acidiphilum</name>
    <dbReference type="NCBI Taxonomy" id="1794699"/>
    <lineage>
        <taxon>Bacteria</taxon>
        <taxon>Pseudomonadati</taxon>
        <taxon>Thermodesulfobiota</taxon>
        <taxon>Thermodesulfobiia</taxon>
        <taxon>Thermodesulfobiales</taxon>
        <taxon>Thermodesulfobiaceae</taxon>
        <taxon>Thermodesulfobium</taxon>
    </lineage>
</organism>
<dbReference type="Gene3D" id="3.30.450.20">
    <property type="entry name" value="PAS domain"/>
    <property type="match status" value="1"/>
</dbReference>
<dbReference type="Pfam" id="PF13309">
    <property type="entry name" value="HTH_22"/>
    <property type="match status" value="1"/>
</dbReference>
<feature type="domain" description="Transcriptional regulator DauR-like HTH" evidence="2">
    <location>
        <begin position="147"/>
        <end position="207"/>
    </location>
</feature>
<dbReference type="Pfam" id="PF08348">
    <property type="entry name" value="PAS_6"/>
    <property type="match status" value="1"/>
</dbReference>
<dbReference type="RefSeq" id="WP_108309374.1">
    <property type="nucleotide sequence ID" value="NZ_CP020921.1"/>
</dbReference>
<evidence type="ECO:0000259" key="1">
    <source>
        <dbReference type="Pfam" id="PF08348"/>
    </source>
</evidence>
<proteinExistence type="predicted"/>
<protein>
    <submittedName>
        <fullName evidence="3">Putative transcriptional regulator YheO</fullName>
    </submittedName>
</protein>
<accession>A0A2R4W1J0</accession>
<sequence>MSTDERKVIFDNLVNIANSISEMFGKNCEVAVHDLRTPERSLIHIAGDVTHRQTGAPITDLVLKVLKKSKDKAKDMVGYKSITKDGRILRSSTSFIRDKKGKIIGAFCVNFDVTEFIGTYNVFKDLLEKGSEYDKNETFAKNLNETIETLTQEAILSFKKQPSSFSPEEKIKFVSYLDEKGAFLIKGSVEYVASILGLSKFTVYSYLQKVRSSSNSNDD</sequence>
<dbReference type="PANTHER" id="PTHR35568">
    <property type="entry name" value="TRANSCRIPTIONAL REGULATOR DAUR"/>
    <property type="match status" value="1"/>
</dbReference>
<keyword evidence="4" id="KW-1185">Reference proteome</keyword>
<dbReference type="AlphaFoldDB" id="A0A2R4W1J0"/>
<evidence type="ECO:0000313" key="4">
    <source>
        <dbReference type="Proteomes" id="UP000244792"/>
    </source>
</evidence>
<feature type="domain" description="YheO-like" evidence="1">
    <location>
        <begin position="11"/>
        <end position="117"/>
    </location>
</feature>